<name>A0A836CMC3_9STRA</name>
<organism evidence="1 2">
    <name type="scientific">Tribonema minus</name>
    <dbReference type="NCBI Taxonomy" id="303371"/>
    <lineage>
        <taxon>Eukaryota</taxon>
        <taxon>Sar</taxon>
        <taxon>Stramenopiles</taxon>
        <taxon>Ochrophyta</taxon>
        <taxon>PX clade</taxon>
        <taxon>Xanthophyceae</taxon>
        <taxon>Tribonematales</taxon>
        <taxon>Tribonemataceae</taxon>
        <taxon>Tribonema</taxon>
    </lineage>
</organism>
<evidence type="ECO:0008006" key="3">
    <source>
        <dbReference type="Google" id="ProtNLM"/>
    </source>
</evidence>
<reference evidence="1" key="1">
    <citation type="submission" date="2021-02" db="EMBL/GenBank/DDBJ databases">
        <title>First Annotated Genome of the Yellow-green Alga Tribonema minus.</title>
        <authorList>
            <person name="Mahan K.M."/>
        </authorList>
    </citation>
    <scope>NUCLEOTIDE SEQUENCE</scope>
    <source>
        <strain evidence="1">UTEX B ZZ1240</strain>
    </source>
</reference>
<dbReference type="InterPro" id="IPR050275">
    <property type="entry name" value="PGM_Phosphatase"/>
</dbReference>
<evidence type="ECO:0000313" key="2">
    <source>
        <dbReference type="Proteomes" id="UP000664859"/>
    </source>
</evidence>
<dbReference type="PANTHER" id="PTHR48100:SF1">
    <property type="entry name" value="HISTIDINE PHOSPHATASE FAMILY PROTEIN-RELATED"/>
    <property type="match status" value="1"/>
</dbReference>
<dbReference type="GO" id="GO:0016791">
    <property type="term" value="F:phosphatase activity"/>
    <property type="evidence" value="ECO:0007669"/>
    <property type="project" value="TreeGrafter"/>
</dbReference>
<accession>A0A836CMC3</accession>
<sequence>MSATTTAAYNEAADIGECKDGINSKRTLVAVERRNAVTLHFIRHAQATHNAAAEKVGRAAYYDWAHLDARLTDLGREQAQGLGATLGTTIDEIQLMVVSPMSRALETASIAFEQVPSHIPWVALECARERAGNHPCDKRRTRTELKEHFPHIDWSLIESDSDALWDTLGEDRETDGMMVARAHDLFEWIRARPETNIAIVTHSAYLSVLFNKAVRCGEGLQTWFNNAEMRSTLMQL</sequence>
<dbReference type="InterPro" id="IPR029033">
    <property type="entry name" value="His_PPase_superfam"/>
</dbReference>
<dbReference type="Pfam" id="PF00300">
    <property type="entry name" value="His_Phos_1"/>
    <property type="match status" value="1"/>
</dbReference>
<dbReference type="GO" id="GO:0005737">
    <property type="term" value="C:cytoplasm"/>
    <property type="evidence" value="ECO:0007669"/>
    <property type="project" value="TreeGrafter"/>
</dbReference>
<dbReference type="PANTHER" id="PTHR48100">
    <property type="entry name" value="BROAD-SPECIFICITY PHOSPHATASE YOR283W-RELATED"/>
    <property type="match status" value="1"/>
</dbReference>
<gene>
    <name evidence="1" type="ORF">JKP88DRAFT_298564</name>
</gene>
<dbReference type="SMART" id="SM00855">
    <property type="entry name" value="PGAM"/>
    <property type="match status" value="1"/>
</dbReference>
<dbReference type="Proteomes" id="UP000664859">
    <property type="component" value="Unassembled WGS sequence"/>
</dbReference>
<dbReference type="SUPFAM" id="SSF53254">
    <property type="entry name" value="Phosphoglycerate mutase-like"/>
    <property type="match status" value="1"/>
</dbReference>
<dbReference type="OrthoDB" id="496981at2759"/>
<keyword evidence="2" id="KW-1185">Reference proteome</keyword>
<protein>
    <recommendedName>
        <fullName evidence="3">Phosphoglycerate mutase</fullName>
    </recommendedName>
</protein>
<evidence type="ECO:0000313" key="1">
    <source>
        <dbReference type="EMBL" id="KAG5190538.1"/>
    </source>
</evidence>
<dbReference type="CDD" id="cd07067">
    <property type="entry name" value="HP_PGM_like"/>
    <property type="match status" value="1"/>
</dbReference>
<dbReference type="InterPro" id="IPR013078">
    <property type="entry name" value="His_Pase_superF_clade-1"/>
</dbReference>
<dbReference type="Gene3D" id="3.40.50.1240">
    <property type="entry name" value="Phosphoglycerate mutase-like"/>
    <property type="match status" value="1"/>
</dbReference>
<comment type="caution">
    <text evidence="1">The sequence shown here is derived from an EMBL/GenBank/DDBJ whole genome shotgun (WGS) entry which is preliminary data.</text>
</comment>
<dbReference type="AlphaFoldDB" id="A0A836CMC3"/>
<dbReference type="EMBL" id="JAFCMP010000033">
    <property type="protein sequence ID" value="KAG5190538.1"/>
    <property type="molecule type" value="Genomic_DNA"/>
</dbReference>
<proteinExistence type="predicted"/>